<dbReference type="InterPro" id="IPR037316">
    <property type="entry name" value="Yen1_H3TH"/>
</dbReference>
<dbReference type="PRINTS" id="PR00853">
    <property type="entry name" value="XPGRADSUPER"/>
</dbReference>
<dbReference type="GO" id="GO:0008821">
    <property type="term" value="F:crossover junction DNA endonuclease activity"/>
    <property type="evidence" value="ECO:0007669"/>
    <property type="project" value="InterPro"/>
</dbReference>
<evidence type="ECO:0000313" key="4">
    <source>
        <dbReference type="EMBL" id="KAJ7366949.1"/>
    </source>
</evidence>
<dbReference type="EMBL" id="JARIHO010000002">
    <property type="protein sequence ID" value="KAJ7366949.1"/>
    <property type="molecule type" value="Genomic_DNA"/>
</dbReference>
<dbReference type="GO" id="GO:0006281">
    <property type="term" value="P:DNA repair"/>
    <property type="evidence" value="ECO:0007669"/>
    <property type="project" value="UniProtKB-ARBA"/>
</dbReference>
<sequence length="489" mass="53771">MSFKDLNAREGNGRSTKAIIVGVDASLWLTQCQAVFHKPRHAQMGRNPELRALFYKLASLSDAQVIAVFVFDGPHRPSTKRNKKVLRHPHWLVEEFTELIELFGFYFYTAPGEGEAELAHLSKHGFIDAVLTDDGDAALFGARRIFRKLNKKNKDEITVYTSDALQNNPDVRLTNGGILLLAVLNGGDYDTVGLAKCGATVAHALARCGFGDSLLKAAQNMPQPALQHFLVAWRQELREELRTNSQGHLRSKQPSLARTIPNNFPNLTALSLYSCPTTSWSEGFFPPIADSWIVKLPSLPELALYCKRKFGWSAVDMVDRFKCLIFPGIFAKRITLPFDINTQLYEHVVLGRVQEEQPPLSAFLSIVSYDAAVPPKYKLKLSVAGLTNWMISRLEAPASAAGPASATTTQWFCAPAVEHYFPALVARFNGASIPAPASAAAEAPVDVFGILYSPVLPAAPPPRWLGLIELSDSEEEGSSKANIIDLTLD</sequence>
<keyword evidence="2" id="KW-0378">Hydrolase</keyword>
<organism evidence="4 5">
    <name type="scientific">Mycena albidolilacea</name>
    <dbReference type="NCBI Taxonomy" id="1033008"/>
    <lineage>
        <taxon>Eukaryota</taxon>
        <taxon>Fungi</taxon>
        <taxon>Dikarya</taxon>
        <taxon>Basidiomycota</taxon>
        <taxon>Agaricomycotina</taxon>
        <taxon>Agaricomycetes</taxon>
        <taxon>Agaricomycetidae</taxon>
        <taxon>Agaricales</taxon>
        <taxon>Marasmiineae</taxon>
        <taxon>Mycenaceae</taxon>
        <taxon>Mycena</taxon>
    </lineage>
</organism>
<comment type="caution">
    <text evidence="4">The sequence shown here is derived from an EMBL/GenBank/DDBJ whole genome shotgun (WGS) entry which is preliminary data.</text>
</comment>
<dbReference type="InterPro" id="IPR036279">
    <property type="entry name" value="5-3_exonuclease_C_sf"/>
</dbReference>
<dbReference type="CDD" id="cd09870">
    <property type="entry name" value="PIN_YEN1"/>
    <property type="match status" value="1"/>
</dbReference>
<dbReference type="PANTHER" id="PTHR11081">
    <property type="entry name" value="FLAP ENDONUCLEASE FAMILY MEMBER"/>
    <property type="match status" value="1"/>
</dbReference>
<keyword evidence="5" id="KW-1185">Reference proteome</keyword>
<evidence type="ECO:0000313" key="5">
    <source>
        <dbReference type="Proteomes" id="UP001218218"/>
    </source>
</evidence>
<dbReference type="InterPro" id="IPR006086">
    <property type="entry name" value="XPG-I_dom"/>
</dbReference>
<evidence type="ECO:0000256" key="2">
    <source>
        <dbReference type="ARBA" id="ARBA00022801"/>
    </source>
</evidence>
<name>A0AAD7F3I5_9AGAR</name>
<dbReference type="PANTHER" id="PTHR11081:SF75">
    <property type="entry name" value="ENDONUCLEASE, PUTATIVE (AFU_ORTHOLOGUE AFUA_3G13260)-RELATED"/>
    <property type="match status" value="1"/>
</dbReference>
<dbReference type="Proteomes" id="UP001218218">
    <property type="component" value="Unassembled WGS sequence"/>
</dbReference>
<evidence type="ECO:0000259" key="3">
    <source>
        <dbReference type="SMART" id="SM00484"/>
    </source>
</evidence>
<protein>
    <submittedName>
        <fullName evidence="4">PIN domain-like protein</fullName>
    </submittedName>
</protein>
<proteinExistence type="predicted"/>
<dbReference type="Pfam" id="PF00867">
    <property type="entry name" value="XPG_I"/>
    <property type="match status" value="1"/>
</dbReference>
<dbReference type="AlphaFoldDB" id="A0AAD7F3I5"/>
<dbReference type="SMART" id="SM00484">
    <property type="entry name" value="XPGI"/>
    <property type="match status" value="1"/>
</dbReference>
<dbReference type="GO" id="GO:0017108">
    <property type="term" value="F:5'-flap endonuclease activity"/>
    <property type="evidence" value="ECO:0007669"/>
    <property type="project" value="TreeGrafter"/>
</dbReference>
<dbReference type="SUPFAM" id="SSF88723">
    <property type="entry name" value="PIN domain-like"/>
    <property type="match status" value="1"/>
</dbReference>
<dbReference type="CDD" id="cd09906">
    <property type="entry name" value="H3TH_YEN1"/>
    <property type="match status" value="1"/>
</dbReference>
<dbReference type="SUPFAM" id="SSF47807">
    <property type="entry name" value="5' to 3' exonuclease, C-terminal subdomain"/>
    <property type="match status" value="1"/>
</dbReference>
<dbReference type="InterPro" id="IPR006084">
    <property type="entry name" value="XPG/Rad2"/>
</dbReference>
<dbReference type="Gene3D" id="3.40.50.1010">
    <property type="entry name" value="5'-nuclease"/>
    <property type="match status" value="2"/>
</dbReference>
<reference evidence="4" key="1">
    <citation type="submission" date="2023-03" db="EMBL/GenBank/DDBJ databases">
        <title>Massive genome expansion in bonnet fungi (Mycena s.s.) driven by repeated elements and novel gene families across ecological guilds.</title>
        <authorList>
            <consortium name="Lawrence Berkeley National Laboratory"/>
            <person name="Harder C.B."/>
            <person name="Miyauchi S."/>
            <person name="Viragh M."/>
            <person name="Kuo A."/>
            <person name="Thoen E."/>
            <person name="Andreopoulos B."/>
            <person name="Lu D."/>
            <person name="Skrede I."/>
            <person name="Drula E."/>
            <person name="Henrissat B."/>
            <person name="Morin E."/>
            <person name="Kohler A."/>
            <person name="Barry K."/>
            <person name="LaButti K."/>
            <person name="Morin E."/>
            <person name="Salamov A."/>
            <person name="Lipzen A."/>
            <person name="Mereny Z."/>
            <person name="Hegedus B."/>
            <person name="Baldrian P."/>
            <person name="Stursova M."/>
            <person name="Weitz H."/>
            <person name="Taylor A."/>
            <person name="Grigoriev I.V."/>
            <person name="Nagy L.G."/>
            <person name="Martin F."/>
            <person name="Kauserud H."/>
        </authorList>
    </citation>
    <scope>NUCLEOTIDE SEQUENCE</scope>
    <source>
        <strain evidence="4">CBHHK002</strain>
    </source>
</reference>
<dbReference type="InterPro" id="IPR006085">
    <property type="entry name" value="XPG_DNA_repair_N"/>
</dbReference>
<dbReference type="Pfam" id="PF00752">
    <property type="entry name" value="XPG_N"/>
    <property type="match status" value="1"/>
</dbReference>
<keyword evidence="1" id="KW-0540">Nuclease</keyword>
<accession>A0AAD7F3I5</accession>
<gene>
    <name evidence="4" type="ORF">DFH08DRAFT_797801</name>
</gene>
<dbReference type="InterPro" id="IPR029060">
    <property type="entry name" value="PIN-like_dom_sf"/>
</dbReference>
<feature type="domain" description="XPG-I" evidence="3">
    <location>
        <begin position="101"/>
        <end position="173"/>
    </location>
</feature>
<evidence type="ECO:0000256" key="1">
    <source>
        <dbReference type="ARBA" id="ARBA00022722"/>
    </source>
</evidence>